<dbReference type="GO" id="GO:0003700">
    <property type="term" value="F:DNA-binding transcription factor activity"/>
    <property type="evidence" value="ECO:0007669"/>
    <property type="project" value="InterPro"/>
</dbReference>
<dbReference type="Gene3D" id="3.40.190.290">
    <property type="match status" value="1"/>
</dbReference>
<evidence type="ECO:0000313" key="6">
    <source>
        <dbReference type="EMBL" id="OUY06234.1"/>
    </source>
</evidence>
<dbReference type="FunFam" id="1.10.10.10:FF:000001">
    <property type="entry name" value="LysR family transcriptional regulator"/>
    <property type="match status" value="1"/>
</dbReference>
<dbReference type="PANTHER" id="PTHR30537:SF5">
    <property type="entry name" value="HTH-TYPE TRANSCRIPTIONAL ACTIVATOR TTDR-RELATED"/>
    <property type="match status" value="1"/>
</dbReference>
<keyword evidence="3" id="KW-0238">DNA-binding</keyword>
<dbReference type="InterPro" id="IPR036390">
    <property type="entry name" value="WH_DNA-bd_sf"/>
</dbReference>
<dbReference type="GO" id="GO:0003677">
    <property type="term" value="F:DNA binding"/>
    <property type="evidence" value="ECO:0007669"/>
    <property type="project" value="UniProtKB-KW"/>
</dbReference>
<keyword evidence="4" id="KW-0804">Transcription</keyword>
<dbReference type="Pfam" id="PF03466">
    <property type="entry name" value="LysR_substrate"/>
    <property type="match status" value="1"/>
</dbReference>
<comment type="caution">
    <text evidence="6">The sequence shown here is derived from an EMBL/GenBank/DDBJ whole genome shotgun (WGS) entry which is preliminary data.</text>
</comment>
<comment type="similarity">
    <text evidence="1">Belongs to the LysR transcriptional regulatory family.</text>
</comment>
<dbReference type="SUPFAM" id="SSF46785">
    <property type="entry name" value="Winged helix' DNA-binding domain"/>
    <property type="match status" value="1"/>
</dbReference>
<gene>
    <name evidence="6" type="ORF">CAP51_13240</name>
</gene>
<reference evidence="6 7" key="1">
    <citation type="submission" date="2017-05" db="EMBL/GenBank/DDBJ databases">
        <title>Acinetobacter populi ANC 5415 (= PBJ7), whole genome shotgun sequencing project.</title>
        <authorList>
            <person name="Nemec A."/>
            <person name="Radolfova-Krizova L."/>
        </authorList>
    </citation>
    <scope>NUCLEOTIDE SEQUENCE [LARGE SCALE GENOMIC DNA]</scope>
    <source>
        <strain evidence="6 7">PBJ7</strain>
    </source>
</reference>
<dbReference type="OrthoDB" id="9786526at2"/>
<keyword evidence="2" id="KW-0805">Transcription regulation</keyword>
<dbReference type="AlphaFoldDB" id="A0A1Z9YVK6"/>
<dbReference type="Pfam" id="PF00126">
    <property type="entry name" value="HTH_1"/>
    <property type="match status" value="1"/>
</dbReference>
<dbReference type="InterPro" id="IPR058163">
    <property type="entry name" value="LysR-type_TF_proteobact-type"/>
</dbReference>
<dbReference type="RefSeq" id="WP_087621240.1">
    <property type="nucleotide sequence ID" value="NZ_NEXX01000005.1"/>
</dbReference>
<dbReference type="EMBL" id="NEXX01000005">
    <property type="protein sequence ID" value="OUY06234.1"/>
    <property type="molecule type" value="Genomic_DNA"/>
</dbReference>
<evidence type="ECO:0000313" key="7">
    <source>
        <dbReference type="Proteomes" id="UP000196536"/>
    </source>
</evidence>
<dbReference type="PANTHER" id="PTHR30537">
    <property type="entry name" value="HTH-TYPE TRANSCRIPTIONAL REGULATOR"/>
    <property type="match status" value="1"/>
</dbReference>
<evidence type="ECO:0000256" key="2">
    <source>
        <dbReference type="ARBA" id="ARBA00023015"/>
    </source>
</evidence>
<dbReference type="PROSITE" id="PS50931">
    <property type="entry name" value="HTH_LYSR"/>
    <property type="match status" value="1"/>
</dbReference>
<proteinExistence type="inferred from homology"/>
<dbReference type="InterPro" id="IPR000847">
    <property type="entry name" value="LysR_HTH_N"/>
</dbReference>
<evidence type="ECO:0000256" key="1">
    <source>
        <dbReference type="ARBA" id="ARBA00009437"/>
    </source>
</evidence>
<accession>A0A1Z9YVK6</accession>
<sequence length="300" mass="35211">MSTYDKVSDLEFFLKIVEAGSLTRAAILMESSLPSMSRRLSQLEQRLGVKLIDRNARRFKLTEKGQYFLEQTQQIVLLIENMENTLQSEQDFLTGKLRIGSLNQFGKQHLAGWITEFAEQYPYLKIELLLSDSRVDLMEQELDFSFQIEVPLEADYFSLPIIRGQKIYCASPEYFQKFGKPENPHHLTDHQCLCLIRNRHTFNDWPFMDSGKNTVIKVTPHLTSNSSEIIHKWALDGMGIAYKLNWDIREDLASGTLIECLDKFNPLHKNLYMVYLRNNYTQPKFRYFIDFIMKKIKIKD</sequence>
<feature type="domain" description="HTH lysR-type" evidence="5">
    <location>
        <begin position="5"/>
        <end position="62"/>
    </location>
</feature>
<name>A0A1Z9YVK6_9GAMM</name>
<protein>
    <recommendedName>
        <fullName evidence="5">HTH lysR-type domain-containing protein</fullName>
    </recommendedName>
</protein>
<evidence type="ECO:0000256" key="4">
    <source>
        <dbReference type="ARBA" id="ARBA00023163"/>
    </source>
</evidence>
<evidence type="ECO:0000256" key="3">
    <source>
        <dbReference type="ARBA" id="ARBA00023125"/>
    </source>
</evidence>
<dbReference type="SUPFAM" id="SSF53850">
    <property type="entry name" value="Periplasmic binding protein-like II"/>
    <property type="match status" value="1"/>
</dbReference>
<dbReference type="InterPro" id="IPR005119">
    <property type="entry name" value="LysR_subst-bd"/>
</dbReference>
<dbReference type="InterPro" id="IPR036388">
    <property type="entry name" value="WH-like_DNA-bd_sf"/>
</dbReference>
<evidence type="ECO:0000259" key="5">
    <source>
        <dbReference type="PROSITE" id="PS50931"/>
    </source>
</evidence>
<dbReference type="Proteomes" id="UP000196536">
    <property type="component" value="Unassembled WGS sequence"/>
</dbReference>
<keyword evidence="7" id="KW-1185">Reference proteome</keyword>
<organism evidence="6 7">
    <name type="scientific">Acinetobacter populi</name>
    <dbReference type="NCBI Taxonomy" id="1582270"/>
    <lineage>
        <taxon>Bacteria</taxon>
        <taxon>Pseudomonadati</taxon>
        <taxon>Pseudomonadota</taxon>
        <taxon>Gammaproteobacteria</taxon>
        <taxon>Moraxellales</taxon>
        <taxon>Moraxellaceae</taxon>
        <taxon>Acinetobacter</taxon>
    </lineage>
</organism>
<dbReference type="CDD" id="cd08422">
    <property type="entry name" value="PBP2_CrgA_like"/>
    <property type="match status" value="1"/>
</dbReference>
<dbReference type="Gene3D" id="1.10.10.10">
    <property type="entry name" value="Winged helix-like DNA-binding domain superfamily/Winged helix DNA-binding domain"/>
    <property type="match status" value="1"/>
</dbReference>